<feature type="domain" description="MBD" evidence="7">
    <location>
        <begin position="236"/>
        <end position="313"/>
    </location>
</feature>
<dbReference type="SUPFAM" id="SSF54171">
    <property type="entry name" value="DNA-binding domain"/>
    <property type="match status" value="3"/>
</dbReference>
<dbReference type="EMBL" id="CAXKWB010002150">
    <property type="protein sequence ID" value="CAL4066276.1"/>
    <property type="molecule type" value="Genomic_DNA"/>
</dbReference>
<evidence type="ECO:0000256" key="4">
    <source>
        <dbReference type="ARBA" id="ARBA00023163"/>
    </source>
</evidence>
<keyword evidence="2" id="KW-0805">Transcription regulation</keyword>
<dbReference type="Proteomes" id="UP001497623">
    <property type="component" value="Unassembled WGS sequence"/>
</dbReference>
<sequence length="498" mass="57117">MNEIGSGETCDDEFECSDCDFKCTNESDIMQHSSMHQCHNKFNADVLNISPYGTSIKYNSKECDTDVNSRSHAKFSSENGIESCYRLPDTPETNDLGTHDYKVKIEPSSFEGIYTTELHQESEIGNKIIKLEDIDIKQEKFLNSSHKINDYVNIHRDQDSLGSTPMPCKNKHSIHPAPNNVNIYTKDEHLSTKTIAEDCGSPSSCQSEPLNGLSLPIKLKGSPPHKRPKNRKSKMEIKIDNSGIYIPPGWIRKVYLRNTLCRGIVRPKYDTFYYTESGKKLCSKKNAYEYAENKYLPDVDIAKLNFSHKNHKNTSGKKELKVNNNGKYIPEGWQRKVFKFTKGVYKGKHRVRYTSPLGRTLGSKAEVSEYIEKLDSKGILEIINVDKMDFSWNPRNTLGKIEIKVDNTGKYIPEGWQRKVYKFTKGFHKGRYLVRYISPFGRSLDSKTQVLEYIEKFVSSGIMELINVDKMDFSSKRENQTENTHTGTKKQGRSKEIK</sequence>
<evidence type="ECO:0000256" key="5">
    <source>
        <dbReference type="ARBA" id="ARBA00023242"/>
    </source>
</evidence>
<feature type="region of interest" description="Disordered" evidence="6">
    <location>
        <begin position="476"/>
        <end position="498"/>
    </location>
</feature>
<keyword evidence="3" id="KW-0238">DNA-binding</keyword>
<reference evidence="8 9" key="1">
    <citation type="submission" date="2024-05" db="EMBL/GenBank/DDBJ databases">
        <authorList>
            <person name="Wallberg A."/>
        </authorList>
    </citation>
    <scope>NUCLEOTIDE SEQUENCE [LARGE SCALE GENOMIC DNA]</scope>
</reference>
<feature type="domain" description="MBD" evidence="7">
    <location>
        <begin position="319"/>
        <end position="397"/>
    </location>
</feature>
<evidence type="ECO:0000256" key="2">
    <source>
        <dbReference type="ARBA" id="ARBA00023015"/>
    </source>
</evidence>
<dbReference type="Gene3D" id="3.30.890.10">
    <property type="entry name" value="Methyl-cpg-binding Protein 2, Chain A"/>
    <property type="match status" value="3"/>
</dbReference>
<evidence type="ECO:0000256" key="3">
    <source>
        <dbReference type="ARBA" id="ARBA00023125"/>
    </source>
</evidence>
<evidence type="ECO:0000256" key="6">
    <source>
        <dbReference type="SAM" id="MobiDB-lite"/>
    </source>
</evidence>
<dbReference type="AlphaFoldDB" id="A0AAV2PYX6"/>
<comment type="caution">
    <text evidence="8">The sequence shown here is derived from an EMBL/GenBank/DDBJ whole genome shotgun (WGS) entry which is preliminary data.</text>
</comment>
<evidence type="ECO:0000259" key="7">
    <source>
        <dbReference type="PROSITE" id="PS50982"/>
    </source>
</evidence>
<evidence type="ECO:0000313" key="8">
    <source>
        <dbReference type="EMBL" id="CAL4066276.1"/>
    </source>
</evidence>
<dbReference type="GO" id="GO:0005654">
    <property type="term" value="C:nucleoplasm"/>
    <property type="evidence" value="ECO:0007669"/>
    <property type="project" value="UniProtKB-ARBA"/>
</dbReference>
<name>A0AAV2PYX6_MEGNR</name>
<dbReference type="GO" id="GO:0003677">
    <property type="term" value="F:DNA binding"/>
    <property type="evidence" value="ECO:0007669"/>
    <property type="project" value="UniProtKB-KW"/>
</dbReference>
<comment type="subcellular location">
    <subcellularLocation>
        <location evidence="1">Nucleus</location>
    </subcellularLocation>
</comment>
<evidence type="ECO:0000256" key="1">
    <source>
        <dbReference type="ARBA" id="ARBA00004123"/>
    </source>
</evidence>
<dbReference type="PANTHER" id="PTHR12396:SF46">
    <property type="entry name" value="METHYL-CPG-BINDING DOMAIN-CONTAINING PROTEIN 6"/>
    <property type="match status" value="1"/>
</dbReference>
<dbReference type="InterPro" id="IPR001739">
    <property type="entry name" value="Methyl_CpG_DNA-bd"/>
</dbReference>
<keyword evidence="9" id="KW-1185">Reference proteome</keyword>
<keyword evidence="5" id="KW-0539">Nucleus</keyword>
<feature type="domain" description="MBD" evidence="7">
    <location>
        <begin position="402"/>
        <end position="478"/>
    </location>
</feature>
<keyword evidence="4" id="KW-0804">Transcription</keyword>
<dbReference type="PROSITE" id="PS50982">
    <property type="entry name" value="MBD"/>
    <property type="match status" value="3"/>
</dbReference>
<protein>
    <recommendedName>
        <fullName evidence="7">MBD domain-containing protein</fullName>
    </recommendedName>
</protein>
<accession>A0AAV2PYX6</accession>
<dbReference type="PANTHER" id="PTHR12396">
    <property type="entry name" value="METHYL-CPG BINDING PROTEIN, MBD"/>
    <property type="match status" value="1"/>
</dbReference>
<gene>
    <name evidence="8" type="ORF">MNOR_LOCUS5523</name>
</gene>
<dbReference type="PROSITE" id="PS00028">
    <property type="entry name" value="ZINC_FINGER_C2H2_1"/>
    <property type="match status" value="1"/>
</dbReference>
<organism evidence="8 9">
    <name type="scientific">Meganyctiphanes norvegica</name>
    <name type="common">Northern krill</name>
    <name type="synonym">Thysanopoda norvegica</name>
    <dbReference type="NCBI Taxonomy" id="48144"/>
    <lineage>
        <taxon>Eukaryota</taxon>
        <taxon>Metazoa</taxon>
        <taxon>Ecdysozoa</taxon>
        <taxon>Arthropoda</taxon>
        <taxon>Crustacea</taxon>
        <taxon>Multicrustacea</taxon>
        <taxon>Malacostraca</taxon>
        <taxon>Eumalacostraca</taxon>
        <taxon>Eucarida</taxon>
        <taxon>Euphausiacea</taxon>
        <taxon>Euphausiidae</taxon>
        <taxon>Meganyctiphanes</taxon>
    </lineage>
</organism>
<dbReference type="InterPro" id="IPR013087">
    <property type="entry name" value="Znf_C2H2_type"/>
</dbReference>
<dbReference type="Pfam" id="PF01429">
    <property type="entry name" value="MBD"/>
    <property type="match status" value="3"/>
</dbReference>
<dbReference type="InterPro" id="IPR016177">
    <property type="entry name" value="DNA-bd_dom_sf"/>
</dbReference>
<proteinExistence type="predicted"/>
<evidence type="ECO:0000313" key="9">
    <source>
        <dbReference type="Proteomes" id="UP001497623"/>
    </source>
</evidence>